<reference evidence="1 2" key="1">
    <citation type="journal article" date="2005" name="Nucleic Acids Res.">
        <title>Genomic blueprint of Hahella chejuensis, a marine microbe producing an algicidal agent.</title>
        <authorList>
            <person name="Jeong H."/>
            <person name="Yim J.H."/>
            <person name="Lee C."/>
            <person name="Choi S.-H."/>
            <person name="Park Y.K."/>
            <person name="Yoon S.H."/>
            <person name="Hur C.-G."/>
            <person name="Kang H.-Y."/>
            <person name="Kim D."/>
            <person name="Lee H.H."/>
            <person name="Park K.H."/>
            <person name="Park S.-H."/>
            <person name="Park H.-S."/>
            <person name="Lee H.K."/>
            <person name="Oh T.K."/>
            <person name="Kim J.F."/>
        </authorList>
    </citation>
    <scope>NUCLEOTIDE SEQUENCE [LARGE SCALE GENOMIC DNA]</scope>
    <source>
        <strain evidence="1 2">KCTC 2396</strain>
    </source>
</reference>
<dbReference type="OrthoDB" id="1523598at2"/>
<dbReference type="InterPro" id="IPR036366">
    <property type="entry name" value="PGBDSf"/>
</dbReference>
<evidence type="ECO:0000313" key="2">
    <source>
        <dbReference type="Proteomes" id="UP000000238"/>
    </source>
</evidence>
<name>Q2S848_HAHCH</name>
<dbReference type="AlphaFoldDB" id="Q2S848"/>
<protein>
    <recommendedName>
        <fullName evidence="3">Peptidoglycan binding-like domain-containing protein</fullName>
    </recommendedName>
</protein>
<proteinExistence type="predicted"/>
<dbReference type="eggNOG" id="COG3409">
    <property type="taxonomic scope" value="Bacteria"/>
</dbReference>
<dbReference type="HOGENOM" id="CLU_939915_0_0_6"/>
<dbReference type="RefSeq" id="WP_011400228.1">
    <property type="nucleotide sequence ID" value="NC_007645.1"/>
</dbReference>
<gene>
    <name evidence="1" type="ordered locus">HCH_06537</name>
</gene>
<keyword evidence="2" id="KW-1185">Reference proteome</keyword>
<dbReference type="Proteomes" id="UP000000238">
    <property type="component" value="Chromosome"/>
</dbReference>
<accession>Q2S848</accession>
<evidence type="ECO:0000313" key="1">
    <source>
        <dbReference type="EMBL" id="ABC33176.1"/>
    </source>
</evidence>
<sequence>MTITITSSVGINGANRRNDVAIIQALINAFDAWKTEIKPLTVDGKIGNKSIYAIKEFQKQAIGIRHPDGRVDPNGKTFRYLTMYLSNDELSLLETSLFNGKEATLIVSTKKIQSFSGLSGQTVTYKSTLPKDQQLVSNYAISVIKIALKEAGMSHAVITSTLRTPSEQAKLMYKNAKLNLKKQYALYGRNGDKVLDIYDSNKEKSESDIISLMEDEIVNLEKAGKRVSKHCVSESSYKTLNVFDIGYNSTKSASKNFNKEKFHNALSQLNKDGYISQLIDETNKSNKCWHIEIIPNNKALPIYDKGSILNPIKYINGLC</sequence>
<dbReference type="EMBL" id="CP000155">
    <property type="protein sequence ID" value="ABC33176.1"/>
    <property type="molecule type" value="Genomic_DNA"/>
</dbReference>
<evidence type="ECO:0008006" key="3">
    <source>
        <dbReference type="Google" id="ProtNLM"/>
    </source>
</evidence>
<dbReference type="Gene3D" id="1.10.101.10">
    <property type="entry name" value="PGBD-like superfamily/PGBD"/>
    <property type="match status" value="1"/>
</dbReference>
<dbReference type="STRING" id="349521.HCH_06537"/>
<organism evidence="1 2">
    <name type="scientific">Hahella chejuensis (strain KCTC 2396)</name>
    <dbReference type="NCBI Taxonomy" id="349521"/>
    <lineage>
        <taxon>Bacteria</taxon>
        <taxon>Pseudomonadati</taxon>
        <taxon>Pseudomonadota</taxon>
        <taxon>Gammaproteobacteria</taxon>
        <taxon>Oceanospirillales</taxon>
        <taxon>Hahellaceae</taxon>
        <taxon>Hahella</taxon>
    </lineage>
</organism>
<dbReference type="KEGG" id="hch:HCH_06537"/>